<proteinExistence type="predicted"/>
<dbReference type="AlphaFoldDB" id="A0A1D7XJ82"/>
<protein>
    <recommendedName>
        <fullName evidence="3">Methyl-accepting chemotaxis protein</fullName>
    </recommendedName>
</protein>
<dbReference type="EMBL" id="CP017253">
    <property type="protein sequence ID" value="AOR23376.1"/>
    <property type="molecule type" value="Genomic_DNA"/>
</dbReference>
<dbReference type="OrthoDB" id="2542987at2"/>
<evidence type="ECO:0000313" key="2">
    <source>
        <dbReference type="Proteomes" id="UP000094652"/>
    </source>
</evidence>
<gene>
    <name evidence="1" type="ORF">BGI42_06350</name>
</gene>
<organism evidence="1 2">
    <name type="scientific">Clostridium taeniosporum</name>
    <dbReference type="NCBI Taxonomy" id="394958"/>
    <lineage>
        <taxon>Bacteria</taxon>
        <taxon>Bacillati</taxon>
        <taxon>Bacillota</taxon>
        <taxon>Clostridia</taxon>
        <taxon>Eubacteriales</taxon>
        <taxon>Clostridiaceae</taxon>
        <taxon>Clostridium</taxon>
    </lineage>
</organism>
<dbReference type="STRING" id="394958.BGI42_06350"/>
<name>A0A1D7XJ82_9CLOT</name>
<dbReference type="KEGG" id="ctae:BGI42_06350"/>
<keyword evidence="2" id="KW-1185">Reference proteome</keyword>
<evidence type="ECO:0000313" key="1">
    <source>
        <dbReference type="EMBL" id="AOR23376.1"/>
    </source>
</evidence>
<dbReference type="RefSeq" id="WP_069679527.1">
    <property type="nucleotide sequence ID" value="NZ_CP017253.2"/>
</dbReference>
<dbReference type="Proteomes" id="UP000094652">
    <property type="component" value="Chromosome"/>
</dbReference>
<accession>A0A1D7XJ82</accession>
<sequence length="203" mass="23668">MIKFKRWSLVKKTVTFTTIILLLYSLILGALTSIKTKDNIQKEFNKNIINTLNVITANIDGDKLEELIKQGRENNDYYGELHKYLKEAREKSDFRFLYTIGKFDDDNFYYLVDGLDENNDEFTEFGEQLEFLEGEYYKDENKTLKSGSHVSNIEYYEEWGYLVTGNVAIYNSKNKPVAILAADLNANDYNSTLNKTTYFIITN</sequence>
<reference evidence="2" key="1">
    <citation type="submission" date="2016-09" db="EMBL/GenBank/DDBJ databases">
        <title>Genomics of Clostridium taeniosporum, an organism which forms endospores with ribbon-like appendages.</title>
        <authorList>
            <person name="Walker J.R."/>
        </authorList>
    </citation>
    <scope>NUCLEOTIDE SEQUENCE [LARGE SCALE GENOMIC DNA]</scope>
    <source>
        <strain evidence="2">1/k</strain>
    </source>
</reference>
<evidence type="ECO:0008006" key="3">
    <source>
        <dbReference type="Google" id="ProtNLM"/>
    </source>
</evidence>